<dbReference type="Proteomes" id="UP000808914">
    <property type="component" value="Unassembled WGS sequence"/>
</dbReference>
<proteinExistence type="predicted"/>
<evidence type="ECO:0000313" key="1">
    <source>
        <dbReference type="EMBL" id="MBM7643869.1"/>
    </source>
</evidence>
<name>A0ABS2PUY5_9BACL</name>
<organism evidence="1 2">
    <name type="scientific">Scopulibacillus daqui</name>
    <dbReference type="NCBI Taxonomy" id="1469162"/>
    <lineage>
        <taxon>Bacteria</taxon>
        <taxon>Bacillati</taxon>
        <taxon>Bacillota</taxon>
        <taxon>Bacilli</taxon>
        <taxon>Bacillales</taxon>
        <taxon>Sporolactobacillaceae</taxon>
        <taxon>Scopulibacillus</taxon>
    </lineage>
</organism>
<dbReference type="EMBL" id="JAFBER010000001">
    <property type="protein sequence ID" value="MBM7643869.1"/>
    <property type="molecule type" value="Genomic_DNA"/>
</dbReference>
<comment type="caution">
    <text evidence="1">The sequence shown here is derived from an EMBL/GenBank/DDBJ whole genome shotgun (WGS) entry which is preliminary data.</text>
</comment>
<keyword evidence="2" id="KW-1185">Reference proteome</keyword>
<reference evidence="1 2" key="1">
    <citation type="submission" date="2021-01" db="EMBL/GenBank/DDBJ databases">
        <title>Genomic Encyclopedia of Type Strains, Phase IV (KMG-IV): sequencing the most valuable type-strain genomes for metagenomic binning, comparative biology and taxonomic classification.</title>
        <authorList>
            <person name="Goeker M."/>
        </authorList>
    </citation>
    <scope>NUCLEOTIDE SEQUENCE [LARGE SCALE GENOMIC DNA]</scope>
    <source>
        <strain evidence="1 2">DSM 28236</strain>
    </source>
</reference>
<accession>A0ABS2PUY5</accession>
<dbReference type="RefSeq" id="WP_239548970.1">
    <property type="nucleotide sequence ID" value="NZ_JAFBER010000001.1"/>
</dbReference>
<sequence length="93" mass="11105">MKVHYKVFDSLAAIEEKPNDQDIEFIIETKNEKAFNKLHEVRKFFESDKVLTDVLFYTLGDHSFQVIVRRDSYTAFVLGLFGFQLIKQIEWRE</sequence>
<evidence type="ECO:0000313" key="2">
    <source>
        <dbReference type="Proteomes" id="UP000808914"/>
    </source>
</evidence>
<protein>
    <submittedName>
        <fullName evidence="1">Uncharacterized protein</fullName>
    </submittedName>
</protein>
<gene>
    <name evidence="1" type="ORF">JOD45_000060</name>
</gene>